<dbReference type="PANTHER" id="PTHR42799">
    <property type="entry name" value="MITOCHONDRIAL PEPTIDE METHIONINE SULFOXIDE REDUCTASE"/>
    <property type="match status" value="1"/>
</dbReference>
<dbReference type="PANTHER" id="PTHR42799:SF13">
    <property type="entry name" value="PEPTIDE METHIONINE SULFOXIDE REDUCTASE"/>
    <property type="match status" value="1"/>
</dbReference>
<evidence type="ECO:0000256" key="2">
    <source>
        <dbReference type="ARBA" id="ARBA00047806"/>
    </source>
</evidence>
<keyword evidence="7" id="KW-1185">Reference proteome</keyword>
<evidence type="ECO:0000259" key="5">
    <source>
        <dbReference type="Pfam" id="PF01625"/>
    </source>
</evidence>
<feature type="domain" description="Peptide methionine sulphoxide reductase MsrA" evidence="5">
    <location>
        <begin position="12"/>
        <end position="148"/>
    </location>
</feature>
<dbReference type="GO" id="GO:0005737">
    <property type="term" value="C:cytoplasm"/>
    <property type="evidence" value="ECO:0007669"/>
    <property type="project" value="TreeGrafter"/>
</dbReference>
<dbReference type="EMBL" id="FOMT01000004">
    <property type="protein sequence ID" value="SFE89052.1"/>
    <property type="molecule type" value="Genomic_DNA"/>
</dbReference>
<reference evidence="7" key="1">
    <citation type="submission" date="2016-10" db="EMBL/GenBank/DDBJ databases">
        <authorList>
            <person name="Varghese N."/>
            <person name="Submissions S."/>
        </authorList>
    </citation>
    <scope>NUCLEOTIDE SEQUENCE [LARGE SCALE GENOMIC DNA]</scope>
    <source>
        <strain evidence="7">CGMCC 1.10784</strain>
    </source>
</reference>
<dbReference type="InterPro" id="IPR036509">
    <property type="entry name" value="Met_Sox_Rdtase_MsrA_sf"/>
</dbReference>
<name>A0A1I2E7Y3_9BACL</name>
<dbReference type="RefSeq" id="WP_091188623.1">
    <property type="nucleotide sequence ID" value="NZ_FOMT01000004.1"/>
</dbReference>
<proteinExistence type="inferred from homology"/>
<dbReference type="AlphaFoldDB" id="A0A1I2E7Y3"/>
<dbReference type="Gene3D" id="3.30.1060.10">
    <property type="entry name" value="Peptide methionine sulphoxide reductase MsrA"/>
    <property type="match status" value="1"/>
</dbReference>
<evidence type="ECO:0000256" key="3">
    <source>
        <dbReference type="ARBA" id="ARBA00048782"/>
    </source>
</evidence>
<comment type="function">
    <text evidence="4">Has an important function as a repair enzyme for proteins that have been inactivated by oxidation. Catalyzes the reversible oxidation-reduction of methionine sulfoxide in proteins to methionine.</text>
</comment>
<organism evidence="6 7">
    <name type="scientific">Paenibacillus catalpae</name>
    <dbReference type="NCBI Taxonomy" id="1045775"/>
    <lineage>
        <taxon>Bacteria</taxon>
        <taxon>Bacillati</taxon>
        <taxon>Bacillota</taxon>
        <taxon>Bacilli</taxon>
        <taxon>Bacillales</taxon>
        <taxon>Paenibacillaceae</taxon>
        <taxon>Paenibacillus</taxon>
    </lineage>
</organism>
<sequence>MINNAPENNFRTITLGMGCYWSPEALFGAVPGVIRTRVGFAGGTSEAPTYRRMGDHTETVELQFDPALVTYEELLELFWNNHNPYNINGYKDRQYQSLLLYRDGSQEEAFRRIKSRIEADKGSLDTELSPYQNFYPAESNHQKYYLKRFPDAVLKLSTLYPTGEELENATLAARLNGVAKGFLNMERLQHELEQWPISASERTELISLIRQIRW</sequence>
<dbReference type="InterPro" id="IPR002569">
    <property type="entry name" value="Met_Sox_Rdtase_MsrA_dom"/>
</dbReference>
<dbReference type="SUPFAM" id="SSF55068">
    <property type="entry name" value="Peptide methionine sulfoxide reductase"/>
    <property type="match status" value="1"/>
</dbReference>
<dbReference type="Pfam" id="PF01625">
    <property type="entry name" value="PMSR"/>
    <property type="match status" value="1"/>
</dbReference>
<comment type="catalytic activity">
    <reaction evidence="2 4">
        <text>L-methionyl-[protein] + [thioredoxin]-disulfide + H2O = L-methionyl-(S)-S-oxide-[protein] + [thioredoxin]-dithiol</text>
        <dbReference type="Rhea" id="RHEA:14217"/>
        <dbReference type="Rhea" id="RHEA-COMP:10698"/>
        <dbReference type="Rhea" id="RHEA-COMP:10700"/>
        <dbReference type="Rhea" id="RHEA-COMP:12313"/>
        <dbReference type="Rhea" id="RHEA-COMP:12315"/>
        <dbReference type="ChEBI" id="CHEBI:15377"/>
        <dbReference type="ChEBI" id="CHEBI:16044"/>
        <dbReference type="ChEBI" id="CHEBI:29950"/>
        <dbReference type="ChEBI" id="CHEBI:44120"/>
        <dbReference type="ChEBI" id="CHEBI:50058"/>
        <dbReference type="EC" id="1.8.4.11"/>
    </reaction>
</comment>
<dbReference type="GO" id="GO:0033744">
    <property type="term" value="F:L-methionine:thioredoxin-disulfide S-oxidoreductase activity"/>
    <property type="evidence" value="ECO:0007669"/>
    <property type="project" value="RHEA"/>
</dbReference>
<gene>
    <name evidence="4" type="primary">msrA</name>
    <name evidence="6" type="ORF">SAMN05216378_4474</name>
</gene>
<feature type="active site" evidence="4">
    <location>
        <position position="19"/>
    </location>
</feature>
<dbReference type="HAMAP" id="MF_01401">
    <property type="entry name" value="MsrA"/>
    <property type="match status" value="1"/>
</dbReference>
<keyword evidence="1 4" id="KW-0560">Oxidoreductase</keyword>
<dbReference type="Proteomes" id="UP000198855">
    <property type="component" value="Unassembled WGS sequence"/>
</dbReference>
<dbReference type="STRING" id="1045775.SAMN05216378_4474"/>
<dbReference type="GO" id="GO:0008113">
    <property type="term" value="F:peptide-methionine (S)-S-oxide reductase activity"/>
    <property type="evidence" value="ECO:0007669"/>
    <property type="project" value="UniProtKB-UniRule"/>
</dbReference>
<dbReference type="EC" id="1.8.4.11" evidence="4"/>
<accession>A0A1I2E7Y3</accession>
<protein>
    <recommendedName>
        <fullName evidence="4">Peptide methionine sulfoxide reductase MsrA</fullName>
        <shortName evidence="4">Protein-methionine-S-oxide reductase</shortName>
        <ecNumber evidence="4">1.8.4.11</ecNumber>
    </recommendedName>
    <alternativeName>
        <fullName evidence="4">Peptide-methionine (S)-S-oxide reductase</fullName>
        <shortName evidence="4">Peptide Met(O) reductase</shortName>
    </alternativeName>
</protein>
<evidence type="ECO:0000256" key="4">
    <source>
        <dbReference type="HAMAP-Rule" id="MF_01401"/>
    </source>
</evidence>
<dbReference type="InterPro" id="IPR050162">
    <property type="entry name" value="MsrA_MetSO_reductase"/>
</dbReference>
<dbReference type="OrthoDB" id="4174719at2"/>
<comment type="similarity">
    <text evidence="4">Belongs to the MsrA Met sulfoxide reductase family.</text>
</comment>
<dbReference type="GO" id="GO:0034599">
    <property type="term" value="P:cellular response to oxidative stress"/>
    <property type="evidence" value="ECO:0007669"/>
    <property type="project" value="TreeGrafter"/>
</dbReference>
<evidence type="ECO:0000313" key="6">
    <source>
        <dbReference type="EMBL" id="SFE89052.1"/>
    </source>
</evidence>
<evidence type="ECO:0000313" key="7">
    <source>
        <dbReference type="Proteomes" id="UP000198855"/>
    </source>
</evidence>
<evidence type="ECO:0000256" key="1">
    <source>
        <dbReference type="ARBA" id="ARBA00023002"/>
    </source>
</evidence>
<comment type="catalytic activity">
    <reaction evidence="3 4">
        <text>[thioredoxin]-disulfide + L-methionine + H2O = L-methionine (S)-S-oxide + [thioredoxin]-dithiol</text>
        <dbReference type="Rhea" id="RHEA:19993"/>
        <dbReference type="Rhea" id="RHEA-COMP:10698"/>
        <dbReference type="Rhea" id="RHEA-COMP:10700"/>
        <dbReference type="ChEBI" id="CHEBI:15377"/>
        <dbReference type="ChEBI" id="CHEBI:29950"/>
        <dbReference type="ChEBI" id="CHEBI:50058"/>
        <dbReference type="ChEBI" id="CHEBI:57844"/>
        <dbReference type="ChEBI" id="CHEBI:58772"/>
        <dbReference type="EC" id="1.8.4.11"/>
    </reaction>
</comment>